<proteinExistence type="predicted"/>
<reference evidence="5" key="1">
    <citation type="submission" date="2016-02" db="EMBL/GenBank/DDBJ databases">
        <title>WGS assembly of Manihot esculenta.</title>
        <authorList>
            <person name="Bredeson J.V."/>
            <person name="Prochnik S.E."/>
            <person name="Lyons J.B."/>
            <person name="Schmutz J."/>
            <person name="Grimwood J."/>
            <person name="Vrebalov J."/>
            <person name="Bart R.S."/>
            <person name="Amuge T."/>
            <person name="Ferguson M.E."/>
            <person name="Green R."/>
            <person name="Putnam N."/>
            <person name="Stites J."/>
            <person name="Rounsley S."/>
            <person name="Rokhsar D.S."/>
        </authorList>
    </citation>
    <scope>NUCLEOTIDE SEQUENCE [LARGE SCALE GENOMIC DNA]</scope>
    <source>
        <tissue evidence="5">Leaf</tissue>
    </source>
</reference>
<feature type="compositionally biased region" description="Basic residues" evidence="2">
    <location>
        <begin position="237"/>
        <end position="250"/>
    </location>
</feature>
<name>A0A2C9U1M2_MANES</name>
<sequence>MFILRLLVLSSQVGCLLGKGGSIIKQMGPSSRSFGHPLPRPEAYPPQCHSFNAHGTTYGARPRDFHKSGGVIGKAGTIIRNLRQESSFDIKVLEGIYDSEDYIILISGPANDRISTVQDAVLRRMTVIARLLVSSNQIGCLLGKGGSMMAETRKSTGGGLYSYIPKCASENAEVVQENGDDPPPHGGFHLHDGHSSLMDNIHRLGLPHISKRKPWCPQGVIEGGPPLGLPDIGPPPPKRKKKRKKRKKERKKTFITTVQVVAPCYVVPVIHGEDGCLEQFHQIYSWFETVTIISGTLEHTHAAQSLIQAFVMSEASPLHLYNKPIR</sequence>
<feature type="region of interest" description="Disordered" evidence="2">
    <location>
        <begin position="224"/>
        <end position="250"/>
    </location>
</feature>
<dbReference type="GO" id="GO:0003729">
    <property type="term" value="F:mRNA binding"/>
    <property type="evidence" value="ECO:0000318"/>
    <property type="project" value="GO_Central"/>
</dbReference>
<dbReference type="Pfam" id="PF00013">
    <property type="entry name" value="KH_1"/>
    <property type="match status" value="1"/>
</dbReference>
<accession>A0A2C9U1M2</accession>
<dbReference type="GO" id="GO:0005634">
    <property type="term" value="C:nucleus"/>
    <property type="evidence" value="ECO:0000318"/>
    <property type="project" value="GO_Central"/>
</dbReference>
<dbReference type="GO" id="GO:0005737">
    <property type="term" value="C:cytoplasm"/>
    <property type="evidence" value="ECO:0000318"/>
    <property type="project" value="GO_Central"/>
</dbReference>
<dbReference type="InterPro" id="IPR036612">
    <property type="entry name" value="KH_dom_type_1_sf"/>
</dbReference>
<evidence type="ECO:0000313" key="5">
    <source>
        <dbReference type="EMBL" id="OAY23117.1"/>
    </source>
</evidence>
<evidence type="ECO:0000259" key="4">
    <source>
        <dbReference type="Pfam" id="PF00013"/>
    </source>
</evidence>
<dbReference type="SUPFAM" id="SSF54791">
    <property type="entry name" value="Eukaryotic type KH-domain (KH-domain type I)"/>
    <property type="match status" value="1"/>
</dbReference>
<evidence type="ECO:0000256" key="3">
    <source>
        <dbReference type="SAM" id="SignalP"/>
    </source>
</evidence>
<protein>
    <recommendedName>
        <fullName evidence="4">K Homology domain-containing protein</fullName>
    </recommendedName>
</protein>
<dbReference type="Gene3D" id="3.30.310.210">
    <property type="match status" value="1"/>
</dbReference>
<evidence type="ECO:0000256" key="1">
    <source>
        <dbReference type="PROSITE-ProRule" id="PRU00117"/>
    </source>
</evidence>
<dbReference type="STRING" id="3983.A0A2C9U1M2"/>
<keyword evidence="1" id="KW-0694">RNA-binding</keyword>
<feature type="chain" id="PRO_5012903509" description="K Homology domain-containing protein" evidence="3">
    <location>
        <begin position="19"/>
        <end position="326"/>
    </location>
</feature>
<keyword evidence="3" id="KW-0732">Signal</keyword>
<dbReference type="PANTHER" id="PTHR10288">
    <property type="entry name" value="KH DOMAIN CONTAINING RNA BINDING PROTEIN"/>
    <property type="match status" value="1"/>
</dbReference>
<evidence type="ECO:0000256" key="2">
    <source>
        <dbReference type="SAM" id="MobiDB-lite"/>
    </source>
</evidence>
<gene>
    <name evidence="5" type="ORF">MANES_18G053200</name>
</gene>
<feature type="domain" description="K Homology" evidence="4">
    <location>
        <begin position="68"/>
        <end position="115"/>
    </location>
</feature>
<dbReference type="AlphaFoldDB" id="A0A2C9U1M2"/>
<dbReference type="PROSITE" id="PS50084">
    <property type="entry name" value="KH_TYPE_1"/>
    <property type="match status" value="2"/>
</dbReference>
<organism evidence="5">
    <name type="scientific">Manihot esculenta</name>
    <name type="common">Cassava</name>
    <name type="synonym">Jatropha manihot</name>
    <dbReference type="NCBI Taxonomy" id="3983"/>
    <lineage>
        <taxon>Eukaryota</taxon>
        <taxon>Viridiplantae</taxon>
        <taxon>Streptophyta</taxon>
        <taxon>Embryophyta</taxon>
        <taxon>Tracheophyta</taxon>
        <taxon>Spermatophyta</taxon>
        <taxon>Magnoliopsida</taxon>
        <taxon>eudicotyledons</taxon>
        <taxon>Gunneridae</taxon>
        <taxon>Pentapetalae</taxon>
        <taxon>rosids</taxon>
        <taxon>fabids</taxon>
        <taxon>Malpighiales</taxon>
        <taxon>Euphorbiaceae</taxon>
        <taxon>Crotonoideae</taxon>
        <taxon>Manihoteae</taxon>
        <taxon>Manihot</taxon>
    </lineage>
</organism>
<feature type="signal peptide" evidence="3">
    <location>
        <begin position="1"/>
        <end position="18"/>
    </location>
</feature>
<dbReference type="EMBL" id="CM004404">
    <property type="protein sequence ID" value="OAY23117.1"/>
    <property type="molecule type" value="Genomic_DNA"/>
</dbReference>
<dbReference type="InterPro" id="IPR004088">
    <property type="entry name" value="KH_dom_type_1"/>
</dbReference>